<dbReference type="PROSITE" id="PS01276">
    <property type="entry name" value="PEPTIDASE_U32"/>
    <property type="match status" value="1"/>
</dbReference>
<evidence type="ECO:0000313" key="2">
    <source>
        <dbReference type="EMBL" id="MCU6698890.1"/>
    </source>
</evidence>
<dbReference type="PANTHER" id="PTHR30217:SF10">
    <property type="entry name" value="23S RRNA 5-HYDROXYCYTIDINE C2501 SYNTHASE"/>
    <property type="match status" value="1"/>
</dbReference>
<feature type="domain" description="Peptidase U32 collagenase" evidence="1">
    <location>
        <begin position="319"/>
        <end position="414"/>
    </location>
</feature>
<organism evidence="2 3">
    <name type="scientific">Dorea ammoniilytica</name>
    <dbReference type="NCBI Taxonomy" id="2981788"/>
    <lineage>
        <taxon>Bacteria</taxon>
        <taxon>Bacillati</taxon>
        <taxon>Bacillota</taxon>
        <taxon>Clostridia</taxon>
        <taxon>Lachnospirales</taxon>
        <taxon>Lachnospiraceae</taxon>
        <taxon>Dorea</taxon>
    </lineage>
</organism>
<dbReference type="Pfam" id="PF01136">
    <property type="entry name" value="Peptidase_U32"/>
    <property type="match status" value="1"/>
</dbReference>
<protein>
    <submittedName>
        <fullName evidence="2">U32 family peptidase</fullName>
    </submittedName>
</protein>
<evidence type="ECO:0000259" key="1">
    <source>
        <dbReference type="Pfam" id="PF12392"/>
    </source>
</evidence>
<proteinExistence type="predicted"/>
<name>A0ABT2S3Q2_9FIRM</name>
<dbReference type="InterPro" id="IPR051454">
    <property type="entry name" value="RNA/ubiquinone_mod_enzymes"/>
</dbReference>
<sequence length="714" mass="81648">MERMPEILAPAGDFATLKAAVSAGADAIYLGGEQFGARAFAKNFTEEELCSAIDYAHLHGRKIYLTVNTLVKEREFDQLYGYLLPYYKQGLDAVIVQDMGVMEYIRCQFPEMDIHASTQMTVTNAISAEWLEKQGVVRVVPARELSLPEIKEIRDRTNLEIECFVHGALCYCYSGQCLLSSLIGGRSGNRGQCAQPCRLPYRVNGKKPSDIMSLKDLCTIEYIPDLIEHGIDSFKIEGRMKQPAYVATVTDAYHRYRDYYLEKGRENYRVKKDDLNRLMQAYQRRGYCNGYYYVHNGKNMISLERPKAEMQSEDTPNMVCQEKITGVLRAVCGKPAEFSVSCGETEVCIKGADVQRAEKVPMSRDRLEKQMKKTGNTPFVFEQLDIQMDEDIFLPVQALNELRRQALGMLEAKLLESGKREEPERLAICSDTENTADTNKEKASELTVSVETIEQFETVAGFTGIARIYVEDTLWDGQNADRMKQIIRIARENGTDVYFAMARIYREESKLYYNKHLEELMETFDGALARNLESLLLIRKKSADYPVVTDSSIYLWNHRAKNFLRQFNLKAGTAPVELNSWELEELGIQEMELVVYGYLPVMVSAGCVRKNTSGCTGKPGELILTDRQKKNMTVKNVCRYCYNVMYNTSPLLLADQQMKIMRLHPRALRLAFTTENGEDMQKILCMFRNIYVENTECPIPKMDYTRGHFKRGVK</sequence>
<reference evidence="2 3" key="1">
    <citation type="journal article" date="2021" name="ISME Commun">
        <title>Automated analysis of genomic sequences facilitates high-throughput and comprehensive description of bacteria.</title>
        <authorList>
            <person name="Hitch T.C.A."/>
        </authorList>
    </citation>
    <scope>NUCLEOTIDE SEQUENCE [LARGE SCALE GENOMIC DNA]</scope>
    <source>
        <strain evidence="2 3">Sanger_02</strain>
    </source>
</reference>
<dbReference type="RefSeq" id="WP_262580670.1">
    <property type="nucleotide sequence ID" value="NZ_JAOQJV010000001.1"/>
</dbReference>
<dbReference type="EMBL" id="JAOQJV010000001">
    <property type="protein sequence ID" value="MCU6698890.1"/>
    <property type="molecule type" value="Genomic_DNA"/>
</dbReference>
<accession>A0ABT2S3Q2</accession>
<dbReference type="InterPro" id="IPR001539">
    <property type="entry name" value="Peptidase_U32"/>
</dbReference>
<evidence type="ECO:0000313" key="3">
    <source>
        <dbReference type="Proteomes" id="UP001207605"/>
    </source>
</evidence>
<dbReference type="InterPro" id="IPR020988">
    <property type="entry name" value="Pept_U32_collagenase"/>
</dbReference>
<comment type="caution">
    <text evidence="2">The sequence shown here is derived from an EMBL/GenBank/DDBJ whole genome shotgun (WGS) entry which is preliminary data.</text>
</comment>
<gene>
    <name evidence="2" type="ORF">OCV65_01350</name>
</gene>
<keyword evidence="3" id="KW-1185">Reference proteome</keyword>
<dbReference type="PANTHER" id="PTHR30217">
    <property type="entry name" value="PEPTIDASE U32 FAMILY"/>
    <property type="match status" value="1"/>
</dbReference>
<dbReference type="Pfam" id="PF12392">
    <property type="entry name" value="DUF3656"/>
    <property type="match status" value="1"/>
</dbReference>
<dbReference type="Proteomes" id="UP001207605">
    <property type="component" value="Unassembled WGS sequence"/>
</dbReference>